<dbReference type="InterPro" id="IPR053392">
    <property type="entry name" value="Transposase_IS30-like"/>
</dbReference>
<dbReference type="Pfam" id="PF00665">
    <property type="entry name" value="rve"/>
    <property type="match status" value="1"/>
</dbReference>
<dbReference type="InterPro" id="IPR036397">
    <property type="entry name" value="RNaseH_sf"/>
</dbReference>
<organism evidence="3 4">
    <name type="scientific">Brucella pseudogrignonensis</name>
    <dbReference type="NCBI Taxonomy" id="419475"/>
    <lineage>
        <taxon>Bacteria</taxon>
        <taxon>Pseudomonadati</taxon>
        <taxon>Pseudomonadota</taxon>
        <taxon>Alphaproteobacteria</taxon>
        <taxon>Hyphomicrobiales</taxon>
        <taxon>Brucellaceae</taxon>
        <taxon>Brucella/Ochrobactrum group</taxon>
        <taxon>Brucella</taxon>
    </lineage>
</organism>
<reference evidence="3 4" key="1">
    <citation type="submission" date="2023-07" db="EMBL/GenBank/DDBJ databases">
        <title>Sorghum-associated microbial communities from plants grown in Nebraska, USA.</title>
        <authorList>
            <person name="Schachtman D."/>
        </authorList>
    </citation>
    <scope>NUCLEOTIDE SEQUENCE [LARGE SCALE GENOMIC DNA]</scope>
    <source>
        <strain evidence="3 4">DS1730</strain>
    </source>
</reference>
<dbReference type="Proteomes" id="UP001184614">
    <property type="component" value="Unassembled WGS sequence"/>
</dbReference>
<protein>
    <submittedName>
        <fullName evidence="3">IS30 family transposase</fullName>
    </submittedName>
</protein>
<dbReference type="Pfam" id="PF13936">
    <property type="entry name" value="HTH_38"/>
    <property type="match status" value="1"/>
</dbReference>
<keyword evidence="1" id="KW-0233">DNA recombination</keyword>
<keyword evidence="4" id="KW-1185">Reference proteome</keyword>
<accession>A0ABU1MCB2</accession>
<dbReference type="SUPFAM" id="SSF53098">
    <property type="entry name" value="Ribonuclease H-like"/>
    <property type="match status" value="1"/>
</dbReference>
<dbReference type="InterPro" id="IPR001584">
    <property type="entry name" value="Integrase_cat-core"/>
</dbReference>
<name>A0ABU1MCB2_9HYPH</name>
<dbReference type="RefSeq" id="WP_310014261.1">
    <property type="nucleotide sequence ID" value="NZ_JAVDQT010000005.1"/>
</dbReference>
<dbReference type="InterPro" id="IPR025246">
    <property type="entry name" value="IS30-like_HTH"/>
</dbReference>
<sequence>MSTCYSQITLRERRRLFELKQLKVPLGDIARLMARHRSTIYREIKRNSFRDTEIPDYNGYHSVVADNISKDRRTRLRKLRRYPELRKFVIEQLEAHWSPEQICGRLISHGLSAIRLCAETIYRFIYSKEEYGLKLYEHLAEMRTKRCPRGTRRSRSSRIPEAFRIHQRPDFIGNRLQFGNWEGDLIIFDRDLGEANVMTLVERKSRYCVIIKNSSRHSKPIMNKIIQAFAALPYHARRSFTFDRGSEFMAYRTLEDGMGARSWFCDPNSPWQKGAIENINKRIRRYLPSNTDLTQVSQAQLTALAHNLNATPRKCLGFKTPAEAFATFLRMQHNQILSLPA</sequence>
<comment type="caution">
    <text evidence="3">The sequence shown here is derived from an EMBL/GenBank/DDBJ whole genome shotgun (WGS) entry which is preliminary data.</text>
</comment>
<evidence type="ECO:0000313" key="4">
    <source>
        <dbReference type="Proteomes" id="UP001184614"/>
    </source>
</evidence>
<dbReference type="PANTHER" id="PTHR10948:SF23">
    <property type="entry name" value="TRANSPOSASE INSI FOR INSERTION SEQUENCE ELEMENT IS30A-RELATED"/>
    <property type="match status" value="1"/>
</dbReference>
<evidence type="ECO:0000256" key="1">
    <source>
        <dbReference type="ARBA" id="ARBA00023172"/>
    </source>
</evidence>
<dbReference type="InterPro" id="IPR051917">
    <property type="entry name" value="Transposase-Integrase"/>
</dbReference>
<proteinExistence type="predicted"/>
<dbReference type="EMBL" id="JAVDQT010000005">
    <property type="protein sequence ID" value="MDR6433445.1"/>
    <property type="molecule type" value="Genomic_DNA"/>
</dbReference>
<evidence type="ECO:0000313" key="3">
    <source>
        <dbReference type="EMBL" id="MDR6433445.1"/>
    </source>
</evidence>
<evidence type="ECO:0000259" key="2">
    <source>
        <dbReference type="PROSITE" id="PS50994"/>
    </source>
</evidence>
<dbReference type="PANTHER" id="PTHR10948">
    <property type="entry name" value="TRANSPOSASE"/>
    <property type="match status" value="1"/>
</dbReference>
<feature type="domain" description="Integrase catalytic" evidence="2">
    <location>
        <begin position="165"/>
        <end position="329"/>
    </location>
</feature>
<dbReference type="PROSITE" id="PS50994">
    <property type="entry name" value="INTEGRASE"/>
    <property type="match status" value="1"/>
</dbReference>
<dbReference type="InterPro" id="IPR012337">
    <property type="entry name" value="RNaseH-like_sf"/>
</dbReference>
<dbReference type="Gene3D" id="3.30.420.10">
    <property type="entry name" value="Ribonuclease H-like superfamily/Ribonuclease H"/>
    <property type="match status" value="1"/>
</dbReference>
<gene>
    <name evidence="3" type="ORF">J2782_003191</name>
</gene>
<dbReference type="NCBIfam" id="NF033563">
    <property type="entry name" value="transpos_IS30"/>
    <property type="match status" value="1"/>
</dbReference>